<name>A0A847QUX1_9GAMM</name>
<accession>A0A847QUX1</accession>
<proteinExistence type="predicted"/>
<dbReference type="Pfam" id="PF00753">
    <property type="entry name" value="Lactamase_B"/>
    <property type="match status" value="1"/>
</dbReference>
<dbReference type="PANTHER" id="PTHR11203:SF37">
    <property type="entry name" value="INTEGRATOR COMPLEX SUBUNIT 11"/>
    <property type="match status" value="1"/>
</dbReference>
<dbReference type="PANTHER" id="PTHR11203">
    <property type="entry name" value="CLEAVAGE AND POLYADENYLATION SPECIFICITY FACTOR FAMILY MEMBER"/>
    <property type="match status" value="1"/>
</dbReference>
<dbReference type="InterPro" id="IPR001279">
    <property type="entry name" value="Metallo-B-lactamas"/>
</dbReference>
<dbReference type="SMART" id="SM00849">
    <property type="entry name" value="Lactamase_B"/>
    <property type="match status" value="1"/>
</dbReference>
<dbReference type="CDD" id="cd16295">
    <property type="entry name" value="TTHA0252-CPSF-like_MBL-fold"/>
    <property type="match status" value="1"/>
</dbReference>
<protein>
    <submittedName>
        <fullName evidence="2">MBL fold metallo-hydrolase</fullName>
    </submittedName>
</protein>
<dbReference type="Gene3D" id="3.60.15.10">
    <property type="entry name" value="Ribonuclease Z/Hydroxyacylglutathione hydrolase-like"/>
    <property type="match status" value="1"/>
</dbReference>
<dbReference type="GO" id="GO:0004521">
    <property type="term" value="F:RNA endonuclease activity"/>
    <property type="evidence" value="ECO:0007669"/>
    <property type="project" value="TreeGrafter"/>
</dbReference>
<dbReference type="SUPFAM" id="SSF56281">
    <property type="entry name" value="Metallo-hydrolase/oxidoreductase"/>
    <property type="match status" value="1"/>
</dbReference>
<gene>
    <name evidence="2" type="ORF">HGG82_02225</name>
</gene>
<evidence type="ECO:0000313" key="3">
    <source>
        <dbReference type="Proteomes" id="UP000586067"/>
    </source>
</evidence>
<dbReference type="AlphaFoldDB" id="A0A847QUX1"/>
<organism evidence="2 3">
    <name type="scientific">Marinomonas profundi</name>
    <dbReference type="NCBI Taxonomy" id="2726122"/>
    <lineage>
        <taxon>Bacteria</taxon>
        <taxon>Pseudomonadati</taxon>
        <taxon>Pseudomonadota</taxon>
        <taxon>Gammaproteobacteria</taxon>
        <taxon>Oceanospirillales</taxon>
        <taxon>Oceanospirillaceae</taxon>
        <taxon>Marinomonas</taxon>
    </lineage>
</organism>
<dbReference type="Proteomes" id="UP000586067">
    <property type="component" value="Unassembled WGS sequence"/>
</dbReference>
<comment type="caution">
    <text evidence="2">The sequence shown here is derived from an EMBL/GenBank/DDBJ whole genome shotgun (WGS) entry which is preliminary data.</text>
</comment>
<evidence type="ECO:0000313" key="2">
    <source>
        <dbReference type="EMBL" id="NLQ16438.1"/>
    </source>
</evidence>
<reference evidence="2 3" key="1">
    <citation type="submission" date="2020-04" db="EMBL/GenBank/DDBJ databases">
        <title>Marinomonas sp. M1K-6 isolated from the deep seawater of the Mariana Trench.</title>
        <authorList>
            <person name="Li Y."/>
        </authorList>
    </citation>
    <scope>NUCLEOTIDE SEQUENCE [LARGE SCALE GENOMIC DNA]</scope>
    <source>
        <strain evidence="2 3">M1K-6</strain>
    </source>
</reference>
<dbReference type="EMBL" id="JABAEK010000002">
    <property type="protein sequence ID" value="NLQ16438.1"/>
    <property type="molecule type" value="Genomic_DNA"/>
</dbReference>
<dbReference type="GO" id="GO:0016787">
    <property type="term" value="F:hydrolase activity"/>
    <property type="evidence" value="ECO:0007669"/>
    <property type="project" value="UniProtKB-KW"/>
</dbReference>
<feature type="domain" description="Metallo-beta-lactamase" evidence="1">
    <location>
        <begin position="13"/>
        <end position="170"/>
    </location>
</feature>
<dbReference type="InterPro" id="IPR050698">
    <property type="entry name" value="MBL"/>
</dbReference>
<sequence>MKIKFVGAIDGITGSCSWLKHIGSGTQWLVDCGMNQGAQAGLKNERPFVFEPTEITGVILTHAHIDHCGLIPKLYKEGFKGKVYCTEATAEISKIQLKSAVKHLSPKLYSDQDVDSIQWAPFDTDERFNWGKSIALVPNIKITPMRGSHMLGSSAIQLSWKVSESLWTSHTSLDAI</sequence>
<keyword evidence="3" id="KW-1185">Reference proteome</keyword>
<evidence type="ECO:0000259" key="1">
    <source>
        <dbReference type="SMART" id="SM00849"/>
    </source>
</evidence>
<dbReference type="RefSeq" id="WP_168822430.1">
    <property type="nucleotide sequence ID" value="NZ_CP073013.1"/>
</dbReference>
<dbReference type="InterPro" id="IPR036866">
    <property type="entry name" value="RibonucZ/Hydroxyglut_hydro"/>
</dbReference>
<keyword evidence="2" id="KW-0378">Hydrolase</keyword>